<sequence>EIDTREKCPIKFPTHIKVVHPERRMQRITIGVKTRRIHLDCGDYRLAEYPTDCVIERKGGQREIAKNVFNPKDMVRQAKAFRKLVGGCKYPYLLIEVSPSNFMRKTQYVPDTEALINRFSMAMVKYGFHVMWVPWRSSRKSTGTRQLGTLVLHTMLACGLNQEWDILPDVMEVK</sequence>
<dbReference type="Pfam" id="PF02732">
    <property type="entry name" value="ERCC4"/>
    <property type="match status" value="1"/>
</dbReference>
<name>A0A0F9M7F2_9ZZZZ</name>
<evidence type="ECO:0000313" key="2">
    <source>
        <dbReference type="EMBL" id="KKN01649.1"/>
    </source>
</evidence>
<dbReference type="SUPFAM" id="SSF52980">
    <property type="entry name" value="Restriction endonuclease-like"/>
    <property type="match status" value="1"/>
</dbReference>
<dbReference type="GO" id="GO:0003677">
    <property type="term" value="F:DNA binding"/>
    <property type="evidence" value="ECO:0007669"/>
    <property type="project" value="InterPro"/>
</dbReference>
<comment type="caution">
    <text evidence="2">The sequence shown here is derived from an EMBL/GenBank/DDBJ whole genome shotgun (WGS) entry which is preliminary data.</text>
</comment>
<reference evidence="2" key="1">
    <citation type="journal article" date="2015" name="Nature">
        <title>Complex archaea that bridge the gap between prokaryotes and eukaryotes.</title>
        <authorList>
            <person name="Spang A."/>
            <person name="Saw J.H."/>
            <person name="Jorgensen S.L."/>
            <person name="Zaremba-Niedzwiedzka K."/>
            <person name="Martijn J."/>
            <person name="Lind A.E."/>
            <person name="van Eijk R."/>
            <person name="Schleper C."/>
            <person name="Guy L."/>
            <person name="Ettema T.J."/>
        </authorList>
    </citation>
    <scope>NUCLEOTIDE SEQUENCE</scope>
</reference>
<dbReference type="AlphaFoldDB" id="A0A0F9M7F2"/>
<dbReference type="Gene3D" id="3.40.50.10130">
    <property type="match status" value="1"/>
</dbReference>
<organism evidence="2">
    <name type="scientific">marine sediment metagenome</name>
    <dbReference type="NCBI Taxonomy" id="412755"/>
    <lineage>
        <taxon>unclassified sequences</taxon>
        <taxon>metagenomes</taxon>
        <taxon>ecological metagenomes</taxon>
    </lineage>
</organism>
<dbReference type="GO" id="GO:0004518">
    <property type="term" value="F:nuclease activity"/>
    <property type="evidence" value="ECO:0007669"/>
    <property type="project" value="InterPro"/>
</dbReference>
<feature type="non-terminal residue" evidence="2">
    <location>
        <position position="1"/>
    </location>
</feature>
<feature type="domain" description="ERCC4" evidence="1">
    <location>
        <begin position="29"/>
        <end position="133"/>
    </location>
</feature>
<proteinExistence type="predicted"/>
<protein>
    <recommendedName>
        <fullName evidence="1">ERCC4 domain-containing protein</fullName>
    </recommendedName>
</protein>
<dbReference type="GO" id="GO:0006259">
    <property type="term" value="P:DNA metabolic process"/>
    <property type="evidence" value="ECO:0007669"/>
    <property type="project" value="UniProtKB-ARBA"/>
</dbReference>
<dbReference type="InterPro" id="IPR011335">
    <property type="entry name" value="Restrct_endonuc-II-like"/>
</dbReference>
<dbReference type="EMBL" id="LAZR01005238">
    <property type="protein sequence ID" value="KKN01649.1"/>
    <property type="molecule type" value="Genomic_DNA"/>
</dbReference>
<gene>
    <name evidence="2" type="ORF">LCGC14_1125520</name>
</gene>
<dbReference type="InterPro" id="IPR006166">
    <property type="entry name" value="ERCC4_domain"/>
</dbReference>
<evidence type="ECO:0000259" key="1">
    <source>
        <dbReference type="Pfam" id="PF02732"/>
    </source>
</evidence>
<accession>A0A0F9M7F2</accession>